<proteinExistence type="inferred from homology"/>
<dbReference type="InterPro" id="IPR004323">
    <property type="entry name" value="Ion_tolerance_CutA"/>
</dbReference>
<feature type="transmembrane region" description="Helical" evidence="2">
    <location>
        <begin position="6"/>
        <end position="23"/>
    </location>
</feature>
<accession>A0A433Q0J7</accession>
<comment type="caution">
    <text evidence="3">The sequence shown here is derived from an EMBL/GenBank/DDBJ whole genome shotgun (WGS) entry which is preliminary data.</text>
</comment>
<organism evidence="3 4">
    <name type="scientific">Jimgerdemannia flammicorona</name>
    <dbReference type="NCBI Taxonomy" id="994334"/>
    <lineage>
        <taxon>Eukaryota</taxon>
        <taxon>Fungi</taxon>
        <taxon>Fungi incertae sedis</taxon>
        <taxon>Mucoromycota</taxon>
        <taxon>Mucoromycotina</taxon>
        <taxon>Endogonomycetes</taxon>
        <taxon>Endogonales</taxon>
        <taxon>Endogonaceae</taxon>
        <taxon>Jimgerdemannia</taxon>
    </lineage>
</organism>
<sequence>MARNGLGSNWIIFAWIFSSLYNFHPIYRATTMPPHTTGLPIRTPANVVFVNCPDEIIARDLAKGLLEERLVAFVNIFPGATSMYWSEGQIRVGQEALLKMNTLQTHVGELTDYVNKHHPGEVPAVVAVKIENGSRKYIDTIRENVKHIPGYHGID</sequence>
<dbReference type="InterPro" id="IPR011322">
    <property type="entry name" value="N-reg_PII-like_a/b"/>
</dbReference>
<comment type="similarity">
    <text evidence="1">Belongs to the CutA family.</text>
</comment>
<protein>
    <recommendedName>
        <fullName evidence="5">CutA1 divalent ion tolerance protein</fullName>
    </recommendedName>
</protein>
<keyword evidence="2" id="KW-1133">Transmembrane helix</keyword>
<dbReference type="Gene3D" id="3.30.70.120">
    <property type="match status" value="1"/>
</dbReference>
<keyword evidence="2" id="KW-0472">Membrane</keyword>
<dbReference type="PANTHER" id="PTHR23419:SF8">
    <property type="entry name" value="FI09726P"/>
    <property type="match status" value="1"/>
</dbReference>
<evidence type="ECO:0000313" key="4">
    <source>
        <dbReference type="Proteomes" id="UP000274822"/>
    </source>
</evidence>
<dbReference type="GO" id="GO:0010038">
    <property type="term" value="P:response to metal ion"/>
    <property type="evidence" value="ECO:0007669"/>
    <property type="project" value="InterPro"/>
</dbReference>
<evidence type="ECO:0000313" key="3">
    <source>
        <dbReference type="EMBL" id="RUS23321.1"/>
    </source>
</evidence>
<evidence type="ECO:0000256" key="1">
    <source>
        <dbReference type="ARBA" id="ARBA00010169"/>
    </source>
</evidence>
<dbReference type="InterPro" id="IPR015867">
    <property type="entry name" value="N-reg_PII/ATP_PRibTrfase_C"/>
</dbReference>
<dbReference type="Pfam" id="PF03091">
    <property type="entry name" value="CutA1"/>
    <property type="match status" value="1"/>
</dbReference>
<dbReference type="GO" id="GO:0005507">
    <property type="term" value="F:copper ion binding"/>
    <property type="evidence" value="ECO:0007669"/>
    <property type="project" value="TreeGrafter"/>
</dbReference>
<dbReference type="AlphaFoldDB" id="A0A433Q0J7"/>
<dbReference type="PANTHER" id="PTHR23419">
    <property type="entry name" value="DIVALENT CATION TOLERANCE CUTA-RELATED"/>
    <property type="match status" value="1"/>
</dbReference>
<dbReference type="SUPFAM" id="SSF54913">
    <property type="entry name" value="GlnB-like"/>
    <property type="match status" value="1"/>
</dbReference>
<keyword evidence="4" id="KW-1185">Reference proteome</keyword>
<name>A0A433Q0J7_9FUNG</name>
<keyword evidence="2" id="KW-0812">Transmembrane</keyword>
<dbReference type="Proteomes" id="UP000274822">
    <property type="component" value="Unassembled WGS sequence"/>
</dbReference>
<gene>
    <name evidence="3" type="ORF">BC938DRAFT_475122</name>
</gene>
<evidence type="ECO:0008006" key="5">
    <source>
        <dbReference type="Google" id="ProtNLM"/>
    </source>
</evidence>
<evidence type="ECO:0000256" key="2">
    <source>
        <dbReference type="SAM" id="Phobius"/>
    </source>
</evidence>
<dbReference type="EMBL" id="RBNJ01019843">
    <property type="protein sequence ID" value="RUS23321.1"/>
    <property type="molecule type" value="Genomic_DNA"/>
</dbReference>
<reference evidence="3 4" key="1">
    <citation type="journal article" date="2018" name="New Phytol.">
        <title>Phylogenomics of Endogonaceae and evolution of mycorrhizas within Mucoromycota.</title>
        <authorList>
            <person name="Chang Y."/>
            <person name="Desiro A."/>
            <person name="Na H."/>
            <person name="Sandor L."/>
            <person name="Lipzen A."/>
            <person name="Clum A."/>
            <person name="Barry K."/>
            <person name="Grigoriev I.V."/>
            <person name="Martin F.M."/>
            <person name="Stajich J.E."/>
            <person name="Smith M.E."/>
            <person name="Bonito G."/>
            <person name="Spatafora J.W."/>
        </authorList>
    </citation>
    <scope>NUCLEOTIDE SEQUENCE [LARGE SCALE GENOMIC DNA]</scope>
    <source>
        <strain evidence="3 4">AD002</strain>
    </source>
</reference>